<dbReference type="EMBL" id="JADEYS010000001">
    <property type="protein sequence ID" value="MBE9395867.1"/>
    <property type="molecule type" value="Genomic_DNA"/>
</dbReference>
<feature type="chain" id="PRO_5035198133" evidence="1">
    <location>
        <begin position="22"/>
        <end position="79"/>
    </location>
</feature>
<keyword evidence="3" id="KW-1185">Reference proteome</keyword>
<organism evidence="2 3">
    <name type="scientific">Pontibacterium sinense</name>
    <dbReference type="NCBI Taxonomy" id="2781979"/>
    <lineage>
        <taxon>Bacteria</taxon>
        <taxon>Pseudomonadati</taxon>
        <taxon>Pseudomonadota</taxon>
        <taxon>Gammaproteobacteria</taxon>
        <taxon>Oceanospirillales</taxon>
        <taxon>Oceanospirillaceae</taxon>
        <taxon>Pontibacterium</taxon>
    </lineage>
</organism>
<gene>
    <name evidence="2" type="ORF">IOQ59_01190</name>
</gene>
<proteinExistence type="predicted"/>
<protein>
    <submittedName>
        <fullName evidence="2">Uncharacterized protein</fullName>
    </submittedName>
</protein>
<feature type="signal peptide" evidence="1">
    <location>
        <begin position="1"/>
        <end position="21"/>
    </location>
</feature>
<sequence>MKALTTAMALGLVLVSGSAMAASYYELSDTERNYANGTQLREATHYLDRSEFVDYGQSAKDTGNTAQSHIYNTDIYQGN</sequence>
<evidence type="ECO:0000256" key="1">
    <source>
        <dbReference type="SAM" id="SignalP"/>
    </source>
</evidence>
<name>A0A8J7F801_9GAMM</name>
<accession>A0A8J7F801</accession>
<evidence type="ECO:0000313" key="2">
    <source>
        <dbReference type="EMBL" id="MBE9395867.1"/>
    </source>
</evidence>
<dbReference type="Proteomes" id="UP000640333">
    <property type="component" value="Unassembled WGS sequence"/>
</dbReference>
<comment type="caution">
    <text evidence="2">The sequence shown here is derived from an EMBL/GenBank/DDBJ whole genome shotgun (WGS) entry which is preliminary data.</text>
</comment>
<keyword evidence="1" id="KW-0732">Signal</keyword>
<dbReference type="RefSeq" id="WP_193951424.1">
    <property type="nucleotide sequence ID" value="NZ_JADEYS010000001.1"/>
</dbReference>
<reference evidence="2" key="1">
    <citation type="submission" date="2020-10" db="EMBL/GenBank/DDBJ databases">
        <title>Bacterium isolated from coastal waters sediment.</title>
        <authorList>
            <person name="Chen R.-J."/>
            <person name="Lu D.-C."/>
            <person name="Zhu K.-L."/>
            <person name="Du Z.-J."/>
        </authorList>
    </citation>
    <scope>NUCLEOTIDE SEQUENCE</scope>
    <source>
        <strain evidence="2">N1Y112</strain>
    </source>
</reference>
<evidence type="ECO:0000313" key="3">
    <source>
        <dbReference type="Proteomes" id="UP000640333"/>
    </source>
</evidence>
<dbReference type="AlphaFoldDB" id="A0A8J7F801"/>